<name>A0A7W9AI86_9SPHN</name>
<dbReference type="RefSeq" id="WP_184017908.1">
    <property type="nucleotide sequence ID" value="NZ_JACIJC010000003.1"/>
</dbReference>
<keyword evidence="2" id="KW-1185">Reference proteome</keyword>
<organism evidence="1 2">
    <name type="scientific">Sphingobium boeckii</name>
    <dbReference type="NCBI Taxonomy" id="1082345"/>
    <lineage>
        <taxon>Bacteria</taxon>
        <taxon>Pseudomonadati</taxon>
        <taxon>Pseudomonadota</taxon>
        <taxon>Alphaproteobacteria</taxon>
        <taxon>Sphingomonadales</taxon>
        <taxon>Sphingomonadaceae</taxon>
        <taxon>Sphingobium</taxon>
    </lineage>
</organism>
<dbReference type="EMBL" id="JACIJC010000003">
    <property type="protein sequence ID" value="MBB5685976.1"/>
    <property type="molecule type" value="Genomic_DNA"/>
</dbReference>
<reference evidence="1 2" key="1">
    <citation type="submission" date="2020-08" db="EMBL/GenBank/DDBJ databases">
        <title>Genomic Encyclopedia of Type Strains, Phase IV (KMG-IV): sequencing the most valuable type-strain genomes for metagenomic binning, comparative biology and taxonomic classification.</title>
        <authorList>
            <person name="Goeker M."/>
        </authorList>
    </citation>
    <scope>NUCLEOTIDE SEQUENCE [LARGE SCALE GENOMIC DNA]</scope>
    <source>
        <strain evidence="1 2">DSM 25079</strain>
    </source>
</reference>
<proteinExistence type="predicted"/>
<accession>A0A7W9AI86</accession>
<protein>
    <submittedName>
        <fullName evidence="1">Uncharacterized protein</fullName>
    </submittedName>
</protein>
<dbReference type="AlphaFoldDB" id="A0A7W9AI86"/>
<evidence type="ECO:0000313" key="2">
    <source>
        <dbReference type="Proteomes" id="UP000549617"/>
    </source>
</evidence>
<gene>
    <name evidence="1" type="ORF">FHS49_001992</name>
</gene>
<comment type="caution">
    <text evidence="1">The sequence shown here is derived from an EMBL/GenBank/DDBJ whole genome shotgun (WGS) entry which is preliminary data.</text>
</comment>
<sequence length="99" mass="10616">MDAPLYLPASAYEQPQTVDYLMSTANSSIAALLAVPAAKAILLAEIPEMEARISTPMLKPHLGNFSPRSLVQFGLFKADALDRVDVKLRALSTAKGSTQ</sequence>
<dbReference type="Proteomes" id="UP000549617">
    <property type="component" value="Unassembled WGS sequence"/>
</dbReference>
<evidence type="ECO:0000313" key="1">
    <source>
        <dbReference type="EMBL" id="MBB5685976.1"/>
    </source>
</evidence>